<evidence type="ECO:0000313" key="2">
    <source>
        <dbReference type="Proteomes" id="UP000252586"/>
    </source>
</evidence>
<comment type="caution">
    <text evidence="1">The sequence shown here is derived from an EMBL/GenBank/DDBJ whole genome shotgun (WGS) entry which is preliminary data.</text>
</comment>
<dbReference type="RefSeq" id="WP_067506308.1">
    <property type="nucleotide sequence ID" value="NZ_CP107943.1"/>
</dbReference>
<dbReference type="STRING" id="1210090.GCA_001613185_01820"/>
<dbReference type="AlphaFoldDB" id="A0A366DLB0"/>
<evidence type="ECO:0000313" key="1">
    <source>
        <dbReference type="EMBL" id="RBO90836.1"/>
    </source>
</evidence>
<proteinExistence type="predicted"/>
<dbReference type="Pfam" id="PF10824">
    <property type="entry name" value="T7SS_ESX_EspC"/>
    <property type="match status" value="1"/>
</dbReference>
<accession>A0A366DLB0</accession>
<gene>
    <name evidence="1" type="ORF">DFR74_105242</name>
</gene>
<keyword evidence="2" id="KW-1185">Reference proteome</keyword>
<protein>
    <submittedName>
        <fullName evidence="1">Excreted virulence factor EspC (Type VII ESX diderm)</fullName>
    </submittedName>
</protein>
<dbReference type="EMBL" id="QNRE01000005">
    <property type="protein sequence ID" value="RBO90836.1"/>
    <property type="molecule type" value="Genomic_DNA"/>
</dbReference>
<dbReference type="InterPro" id="IPR022536">
    <property type="entry name" value="EspC"/>
</dbReference>
<reference evidence="1 2" key="1">
    <citation type="submission" date="2018-06" db="EMBL/GenBank/DDBJ databases">
        <title>Genomic Encyclopedia of Type Strains, Phase IV (KMG-IV): sequencing the most valuable type-strain genomes for metagenomic binning, comparative biology and taxonomic classification.</title>
        <authorList>
            <person name="Goeker M."/>
        </authorList>
    </citation>
    <scope>NUCLEOTIDE SEQUENCE [LARGE SCALE GENOMIC DNA]</scope>
    <source>
        <strain evidence="1 2">DSM 44599</strain>
    </source>
</reference>
<dbReference type="OrthoDB" id="4565221at2"/>
<sequence length="107" mass="10788">MVEGPQAGQLQVNPEALKTFANTLSTGAGTIRGLNAGNGFGPAAGALPGTEFGASVTPATDAVNTALTRISTRLDKVADTTRNAAGAYEVAEGDFATRLQTIALELP</sequence>
<dbReference type="GO" id="GO:0009306">
    <property type="term" value="P:protein secretion"/>
    <property type="evidence" value="ECO:0007669"/>
    <property type="project" value="InterPro"/>
</dbReference>
<name>A0A366DLB0_9NOCA</name>
<organism evidence="1 2">
    <name type="scientific">Nocardia puris</name>
    <dbReference type="NCBI Taxonomy" id="208602"/>
    <lineage>
        <taxon>Bacteria</taxon>
        <taxon>Bacillati</taxon>
        <taxon>Actinomycetota</taxon>
        <taxon>Actinomycetes</taxon>
        <taxon>Mycobacteriales</taxon>
        <taxon>Nocardiaceae</taxon>
        <taxon>Nocardia</taxon>
    </lineage>
</organism>
<dbReference type="Proteomes" id="UP000252586">
    <property type="component" value="Unassembled WGS sequence"/>
</dbReference>